<accession>A0ABR3YBL8</accession>
<evidence type="ECO:0000256" key="1">
    <source>
        <dbReference type="SAM" id="MobiDB-lite"/>
    </source>
</evidence>
<keyword evidence="3" id="KW-1185">Reference proteome</keyword>
<name>A0ABR3YBL8_9EURO</name>
<evidence type="ECO:0000313" key="3">
    <source>
        <dbReference type="Proteomes" id="UP001583193"/>
    </source>
</evidence>
<gene>
    <name evidence="2" type="ORF">Plec18167_001193</name>
</gene>
<evidence type="ECO:0000313" key="2">
    <source>
        <dbReference type="EMBL" id="KAL1885698.1"/>
    </source>
</evidence>
<dbReference type="Proteomes" id="UP001583193">
    <property type="component" value="Unassembled WGS sequence"/>
</dbReference>
<comment type="caution">
    <text evidence="2">The sequence shown here is derived from an EMBL/GenBank/DDBJ whole genome shotgun (WGS) entry which is preliminary data.</text>
</comment>
<organism evidence="2 3">
    <name type="scientific">Paecilomyces lecythidis</name>
    <dbReference type="NCBI Taxonomy" id="3004212"/>
    <lineage>
        <taxon>Eukaryota</taxon>
        <taxon>Fungi</taxon>
        <taxon>Dikarya</taxon>
        <taxon>Ascomycota</taxon>
        <taxon>Pezizomycotina</taxon>
        <taxon>Eurotiomycetes</taxon>
        <taxon>Eurotiomycetidae</taxon>
        <taxon>Eurotiales</taxon>
        <taxon>Thermoascaceae</taxon>
        <taxon>Paecilomyces</taxon>
    </lineage>
</organism>
<sequence length="178" mass="19890">MEIERTESISDTDAVDAHSKSNDHTESETRSNDLAPQTTAPLPVNKKEYSVLIDIEHPCHPPMGAFKYIESGSRDCLLQAVSEIMTAHGPPDISKIVINSLSIRKGDGIYDILEYAHDDVGELLDEVVESEKFPRIKCVYGFSGLMGYQSHSFVPAQDLEKIRNWLEEKVRSTVRGTI</sequence>
<dbReference type="EMBL" id="JAVDPF010000002">
    <property type="protein sequence ID" value="KAL1885698.1"/>
    <property type="molecule type" value="Genomic_DNA"/>
</dbReference>
<feature type="region of interest" description="Disordered" evidence="1">
    <location>
        <begin position="1"/>
        <end position="40"/>
    </location>
</feature>
<proteinExistence type="predicted"/>
<feature type="compositionally biased region" description="Basic and acidic residues" evidence="1">
    <location>
        <begin position="15"/>
        <end position="31"/>
    </location>
</feature>
<reference evidence="2 3" key="1">
    <citation type="journal article" date="2024" name="IMA Fungus">
        <title>IMA Genome - F19 : A genome assembly and annotation guide to empower mycologists, including annotated draft genome sequences of Ceratocystis pirilliformis, Diaporthe australafricana, Fusarium ophioides, Paecilomyces lecythidis, and Sporothrix stenoceras.</title>
        <authorList>
            <person name="Aylward J."/>
            <person name="Wilson A.M."/>
            <person name="Visagie C.M."/>
            <person name="Spraker J."/>
            <person name="Barnes I."/>
            <person name="Buitendag C."/>
            <person name="Ceriani C."/>
            <person name="Del Mar Angel L."/>
            <person name="du Plessis D."/>
            <person name="Fuchs T."/>
            <person name="Gasser K."/>
            <person name="Kramer D."/>
            <person name="Li W."/>
            <person name="Munsamy K."/>
            <person name="Piso A."/>
            <person name="Price J.L."/>
            <person name="Sonnekus B."/>
            <person name="Thomas C."/>
            <person name="van der Nest A."/>
            <person name="van Dijk A."/>
            <person name="van Heerden A."/>
            <person name="van Vuuren N."/>
            <person name="Yilmaz N."/>
            <person name="Duong T.A."/>
            <person name="van der Merwe N.A."/>
            <person name="Wingfield M.J."/>
            <person name="Wingfield B.D."/>
        </authorList>
    </citation>
    <scope>NUCLEOTIDE SEQUENCE [LARGE SCALE GENOMIC DNA]</scope>
    <source>
        <strain evidence="2 3">CMW 18167</strain>
    </source>
</reference>
<protein>
    <submittedName>
        <fullName evidence="2">Uncharacterized protein</fullName>
    </submittedName>
</protein>